<proteinExistence type="predicted"/>
<name>A0ABT9NAW4_9ACTO</name>
<accession>A0ABT9NAW4</accession>
<feature type="domain" description="Glycosyl hydrolase family 13 catalytic" evidence="3">
    <location>
        <begin position="135"/>
        <end position="522"/>
    </location>
</feature>
<evidence type="ECO:0000313" key="4">
    <source>
        <dbReference type="EMBL" id="MDP9800830.1"/>
    </source>
</evidence>
<dbReference type="InterPro" id="IPR045857">
    <property type="entry name" value="O16G_dom_2"/>
</dbReference>
<dbReference type="CDD" id="cd02857">
    <property type="entry name" value="E_set_CDase_PDE_N"/>
    <property type="match status" value="1"/>
</dbReference>
<dbReference type="InterPro" id="IPR017853">
    <property type="entry name" value="GH"/>
</dbReference>
<dbReference type="Gene3D" id="3.20.20.80">
    <property type="entry name" value="Glycosidases"/>
    <property type="match status" value="1"/>
</dbReference>
<dbReference type="EMBL" id="JAUSQW010000001">
    <property type="protein sequence ID" value="MDP9800830.1"/>
    <property type="molecule type" value="Genomic_DNA"/>
</dbReference>
<dbReference type="GO" id="GO:0004558">
    <property type="term" value="F:alpha-1,4-glucosidase activity"/>
    <property type="evidence" value="ECO:0007669"/>
    <property type="project" value="UniProtKB-EC"/>
</dbReference>
<sequence>MTTRNLSLGSNVTHDASDFYVERYWEGEVVHLVLRIRFAADLAIRQVRLRTLIDGEPRFIDAYRTGVGECAQWWQVEVASVLDVFAYRWIVTLGDDDVWVNAEGAWNRTVPDHADFRCQLRGLAPGFHTASTVYQIFPDRFARSAKTFERGLPQWSQGWLPEDPAEWHDDAHQSHLFGGDFWGVIDHLDDLQEMGVTTLYFTPFFEARSSHRYDAHSFDHVDPALGGDEALIALAKECHARGMRLIGDLTTNHTGVTHEWFVRAQANEHALEREFYYFSPDGTYASWLGVPSLPKLNYSSRVLRERLFGPNGVVRKYLQAPFNLDGWRIDVANMTARHDRYDSYRSVMKELRAVIGRDGEKVLIAEHAHDFSGDIDGTQFHGSMNYAGFTRPMWEWLARGTNTPALMGSPATIRRRSGREVVATMEDFNAQIPWQVRTASFNLITSHDTCRITDITGSAARNLLALAACYLLPGVPMVLYGEELGLASEGAGLNSRVPIPWERIDQTPVHLQGALAKLARLRAEEKALAYGALRWVAVSDDVLVFAREHREQTVYVCLARDLRESVEFADPFVPAGFCDAVVGSSADAEASSDAGAAGSAGAPAADGGCRAVIGAVTASDDPRKVKVTLEAGVAVVVWEN</sequence>
<dbReference type="Gene3D" id="3.90.400.10">
    <property type="entry name" value="Oligo-1,6-glucosidase, Domain 2"/>
    <property type="match status" value="1"/>
</dbReference>
<keyword evidence="1 4" id="KW-0378">Hydrolase</keyword>
<dbReference type="InterPro" id="IPR006047">
    <property type="entry name" value="GH13_cat_dom"/>
</dbReference>
<dbReference type="SMART" id="SM00642">
    <property type="entry name" value="Aamy"/>
    <property type="match status" value="1"/>
</dbReference>
<dbReference type="Proteomes" id="UP001235966">
    <property type="component" value="Unassembled WGS sequence"/>
</dbReference>
<dbReference type="PANTHER" id="PTHR10357">
    <property type="entry name" value="ALPHA-AMYLASE FAMILY MEMBER"/>
    <property type="match status" value="1"/>
</dbReference>
<evidence type="ECO:0000256" key="2">
    <source>
        <dbReference type="ARBA" id="ARBA00023295"/>
    </source>
</evidence>
<evidence type="ECO:0000259" key="3">
    <source>
        <dbReference type="SMART" id="SM00642"/>
    </source>
</evidence>
<reference evidence="4 5" key="1">
    <citation type="submission" date="2023-07" db="EMBL/GenBank/DDBJ databases">
        <title>Sequencing the genomes of 1000 actinobacteria strains.</title>
        <authorList>
            <person name="Klenk H.-P."/>
        </authorList>
    </citation>
    <scope>NUCLEOTIDE SEQUENCE [LARGE SCALE GENOMIC DNA]</scope>
    <source>
        <strain evidence="4 5">DSM 102162</strain>
    </source>
</reference>
<dbReference type="InterPro" id="IPR014756">
    <property type="entry name" value="Ig_E-set"/>
</dbReference>
<dbReference type="SUPFAM" id="SSF81296">
    <property type="entry name" value="E set domains"/>
    <property type="match status" value="1"/>
</dbReference>
<keyword evidence="5" id="KW-1185">Reference proteome</keyword>
<evidence type="ECO:0000313" key="5">
    <source>
        <dbReference type="Proteomes" id="UP001235966"/>
    </source>
</evidence>
<dbReference type="InterPro" id="IPR004185">
    <property type="entry name" value="Glyco_hydro_13_lg-like_dom"/>
</dbReference>
<comment type="caution">
    <text evidence="4">The sequence shown here is derived from an EMBL/GenBank/DDBJ whole genome shotgun (WGS) entry which is preliminary data.</text>
</comment>
<gene>
    <name evidence="4" type="ORF">J2S49_000906</name>
</gene>
<organism evidence="4 5">
    <name type="scientific">Arcanobacterium wilhelmae</name>
    <dbReference type="NCBI Taxonomy" id="1803177"/>
    <lineage>
        <taxon>Bacteria</taxon>
        <taxon>Bacillati</taxon>
        <taxon>Actinomycetota</taxon>
        <taxon>Actinomycetes</taxon>
        <taxon>Actinomycetales</taxon>
        <taxon>Actinomycetaceae</taxon>
        <taxon>Arcanobacterium</taxon>
    </lineage>
</organism>
<dbReference type="PANTHER" id="PTHR10357:SF210">
    <property type="entry name" value="MALTODEXTRIN GLUCOSIDASE"/>
    <property type="match status" value="1"/>
</dbReference>
<protein>
    <submittedName>
        <fullName evidence="4">Alpha-glucosidase</fullName>
        <ecNumber evidence="4">3.2.1.20</ecNumber>
    </submittedName>
</protein>
<evidence type="ECO:0000256" key="1">
    <source>
        <dbReference type="ARBA" id="ARBA00022801"/>
    </source>
</evidence>
<keyword evidence="2 4" id="KW-0326">Glycosidase</keyword>
<dbReference type="SUPFAM" id="SSF51445">
    <property type="entry name" value="(Trans)glycosidases"/>
    <property type="match status" value="1"/>
</dbReference>
<dbReference type="EC" id="3.2.1.20" evidence="4"/>
<dbReference type="RefSeq" id="WP_278058321.1">
    <property type="nucleotide sequence ID" value="NZ_CP121247.1"/>
</dbReference>
<dbReference type="Pfam" id="PF00128">
    <property type="entry name" value="Alpha-amylase"/>
    <property type="match status" value="1"/>
</dbReference>